<dbReference type="GO" id="GO:0016020">
    <property type="term" value="C:membrane"/>
    <property type="evidence" value="ECO:0007669"/>
    <property type="project" value="InterPro"/>
</dbReference>
<feature type="transmembrane region" description="Helical" evidence="1">
    <location>
        <begin position="121"/>
        <end position="142"/>
    </location>
</feature>
<feature type="transmembrane region" description="Helical" evidence="1">
    <location>
        <begin position="21"/>
        <end position="40"/>
    </location>
</feature>
<dbReference type="Proteomes" id="UP000480178">
    <property type="component" value="Chromosome"/>
</dbReference>
<dbReference type="RefSeq" id="WP_162446899.1">
    <property type="nucleotide sequence ID" value="NZ_CP048222.1"/>
</dbReference>
<dbReference type="PANTHER" id="PTHR34220:SF7">
    <property type="entry name" value="SENSOR HISTIDINE KINASE YPDA"/>
    <property type="match status" value="1"/>
</dbReference>
<sequence length="363" mass="41733">MKQIQQVYHSAFICRRWLMHSAFWIGVLLIYVIFFGRANHNYLQTFVFVGLLMPITIGTTYFLNYYLVPRYFMHGQYGLFALYFIYTVLGSLCLEMFVAMFTYMAIAQMQWNNMNPASVDIFFLLASLLMVVFFGVALKVMLQWRQSREAYQKLMHEKLEAELRFLKTQLNPHFLFNTLNNLYYLASEKSDKAPQAILALSEILDYVLQEGKAILVPLEKELKQAENFIALELLRYGDRVKVETHINGFLPDKNIVPMLLITLLENSFKHGVMQVSGKSWIILQVEGKADGIYIKVGNSCKNTSLGKGIGLENLQSQLQHVYAATHSLSIDRSKANEFWIQVMLPGKQITGNIAANKILTHKP</sequence>
<accession>A0A6C0GSH6</accession>
<dbReference type="EMBL" id="CP048222">
    <property type="protein sequence ID" value="QHT70956.1"/>
    <property type="molecule type" value="Genomic_DNA"/>
</dbReference>
<feature type="transmembrane region" description="Helical" evidence="1">
    <location>
        <begin position="46"/>
        <end position="68"/>
    </location>
</feature>
<gene>
    <name evidence="3" type="ORF">GXP67_32070</name>
</gene>
<evidence type="ECO:0000313" key="4">
    <source>
        <dbReference type="Proteomes" id="UP000480178"/>
    </source>
</evidence>
<organism evidence="3 4">
    <name type="scientific">Rhodocytophaga rosea</name>
    <dbReference type="NCBI Taxonomy" id="2704465"/>
    <lineage>
        <taxon>Bacteria</taxon>
        <taxon>Pseudomonadati</taxon>
        <taxon>Bacteroidota</taxon>
        <taxon>Cytophagia</taxon>
        <taxon>Cytophagales</taxon>
        <taxon>Rhodocytophagaceae</taxon>
        <taxon>Rhodocytophaga</taxon>
    </lineage>
</organism>
<keyword evidence="1" id="KW-0472">Membrane</keyword>
<evidence type="ECO:0000256" key="1">
    <source>
        <dbReference type="SAM" id="Phobius"/>
    </source>
</evidence>
<dbReference type="GO" id="GO:0000155">
    <property type="term" value="F:phosphorelay sensor kinase activity"/>
    <property type="evidence" value="ECO:0007669"/>
    <property type="project" value="InterPro"/>
</dbReference>
<evidence type="ECO:0000313" key="3">
    <source>
        <dbReference type="EMBL" id="QHT70956.1"/>
    </source>
</evidence>
<reference evidence="3 4" key="1">
    <citation type="submission" date="2020-01" db="EMBL/GenBank/DDBJ databases">
        <authorList>
            <person name="Kim M.K."/>
        </authorList>
    </citation>
    <scope>NUCLEOTIDE SEQUENCE [LARGE SCALE GENOMIC DNA]</scope>
    <source>
        <strain evidence="3 4">172606-1</strain>
    </source>
</reference>
<dbReference type="InterPro" id="IPR010559">
    <property type="entry name" value="Sig_transdc_His_kin_internal"/>
</dbReference>
<dbReference type="Pfam" id="PF06580">
    <property type="entry name" value="His_kinase"/>
    <property type="match status" value="1"/>
</dbReference>
<keyword evidence="1" id="KW-0812">Transmembrane</keyword>
<dbReference type="PANTHER" id="PTHR34220">
    <property type="entry name" value="SENSOR HISTIDINE KINASE YPDA"/>
    <property type="match status" value="1"/>
</dbReference>
<protein>
    <recommendedName>
        <fullName evidence="2">Signal transduction histidine kinase internal region domain-containing protein</fullName>
    </recommendedName>
</protein>
<dbReference type="InterPro" id="IPR050640">
    <property type="entry name" value="Bact_2-comp_sensor_kinase"/>
</dbReference>
<evidence type="ECO:0000259" key="2">
    <source>
        <dbReference type="Pfam" id="PF06580"/>
    </source>
</evidence>
<dbReference type="AlphaFoldDB" id="A0A6C0GSH6"/>
<feature type="transmembrane region" description="Helical" evidence="1">
    <location>
        <begin position="80"/>
        <end position="106"/>
    </location>
</feature>
<proteinExistence type="predicted"/>
<name>A0A6C0GSH6_9BACT</name>
<keyword evidence="1" id="KW-1133">Transmembrane helix</keyword>
<dbReference type="KEGG" id="rhoz:GXP67_32070"/>
<feature type="domain" description="Signal transduction histidine kinase internal region" evidence="2">
    <location>
        <begin position="161"/>
        <end position="240"/>
    </location>
</feature>
<keyword evidence="4" id="KW-1185">Reference proteome</keyword>